<dbReference type="Pfam" id="PF11794">
    <property type="entry name" value="HpaB_N"/>
    <property type="match status" value="1"/>
</dbReference>
<feature type="domain" description="HpaB/PvcC/4-BUDH N-terminal" evidence="5">
    <location>
        <begin position="3"/>
        <end position="269"/>
    </location>
</feature>
<dbReference type="PANTHER" id="PTHR36117:SF3">
    <property type="entry name" value="4-HYDROXYPHENYLACETATE 3-MONOOXYGENASE-RELATED"/>
    <property type="match status" value="1"/>
</dbReference>
<dbReference type="PIRSF" id="PIRSF000331">
    <property type="entry name" value="HpaA_HpaB"/>
    <property type="match status" value="1"/>
</dbReference>
<dbReference type="InterPro" id="IPR024674">
    <property type="entry name" value="HpaB/PvcC/4-BUDH_N"/>
</dbReference>
<evidence type="ECO:0000259" key="5">
    <source>
        <dbReference type="Pfam" id="PF11794"/>
    </source>
</evidence>
<dbReference type="InterPro" id="IPR004925">
    <property type="entry name" value="HpaB/PvcC/4-BUDH"/>
</dbReference>
<protein>
    <submittedName>
        <fullName evidence="6">4-hydroxyphenylacetate 3-hydroxylase N-terminal domain-containing protein</fullName>
    </submittedName>
</protein>
<evidence type="ECO:0000313" key="7">
    <source>
        <dbReference type="Proteomes" id="UP001500979"/>
    </source>
</evidence>
<sequence length="485" mass="53160">MRTGKEYLAALSDGRTVYLDGAKVADVADHPAFRGVTNSVAKMYDFAARPENGMLQTAPETGAPALKPALIPRSAADLATRHEAIAKWSALSHGWVGRGPDHVASFFAGFAGSPGLFDRDPYQLSGSVDHWYRKLLAESPFLTYVLTPPQTGRMPKPADSAAQRQIPVVVTEETDEGIVVRGSQMLGTSSAVSDYIFVSRIQPVAPEDSDQALSFVVPANAPGVRLYCRRPYGPGQPSVFDYPLSTRFDESDATVVFEDVFVPWEDVFVCRDVEGVRAQFFDTAAHSLSNHQAQVRLVVKLQFILGVIGKICGMNQTDRNPAVVEKLGELASLAAMVEACLIASEAEAITDSSGVARPNPRFLYGAMGMQSEVYPRVLRILRELVGGGVIQLPSSRDELLNAETAPDFQFYLSSPGVPAEERIKLFKLAWDMIGSEFGSRHHQYEMFYAGPPFVAKANAFRHYDFTGPRRAVEEFLSSYDLHSQR</sequence>
<name>A0ABN3VHL9_9PSEU</name>
<dbReference type="InterPro" id="IPR036250">
    <property type="entry name" value="AcylCo_DH-like_C"/>
</dbReference>
<dbReference type="Gene3D" id="1.20.140.10">
    <property type="entry name" value="Butyryl-CoA Dehydrogenase, subunit A, domain 3"/>
    <property type="match status" value="1"/>
</dbReference>
<keyword evidence="2" id="KW-0274">FAD</keyword>
<evidence type="ECO:0000256" key="3">
    <source>
        <dbReference type="ARBA" id="ARBA00023002"/>
    </source>
</evidence>
<evidence type="ECO:0000256" key="2">
    <source>
        <dbReference type="ARBA" id="ARBA00022827"/>
    </source>
</evidence>
<dbReference type="SUPFAM" id="SSF47203">
    <property type="entry name" value="Acyl-CoA dehydrogenase C-terminal domain-like"/>
    <property type="match status" value="1"/>
</dbReference>
<dbReference type="Gene3D" id="2.40.110.10">
    <property type="entry name" value="Butyryl-CoA Dehydrogenase, subunit A, domain 2"/>
    <property type="match status" value="1"/>
</dbReference>
<evidence type="ECO:0000259" key="4">
    <source>
        <dbReference type="Pfam" id="PF03241"/>
    </source>
</evidence>
<dbReference type="Gene3D" id="1.10.3140.10">
    <property type="entry name" value="4-hydroxybutyryl-coa dehydratase, domain 1"/>
    <property type="match status" value="1"/>
</dbReference>
<dbReference type="InterPro" id="IPR024719">
    <property type="entry name" value="HpaB/PvcC/4-BUDH_C"/>
</dbReference>
<accession>A0ABN3VHL9</accession>
<dbReference type="RefSeq" id="WP_344682038.1">
    <property type="nucleotide sequence ID" value="NZ_BAAAUX010000016.1"/>
</dbReference>
<evidence type="ECO:0000313" key="6">
    <source>
        <dbReference type="EMBL" id="GAA2801708.1"/>
    </source>
</evidence>
<dbReference type="Proteomes" id="UP001500979">
    <property type="component" value="Unassembled WGS sequence"/>
</dbReference>
<dbReference type="SUPFAM" id="SSF56645">
    <property type="entry name" value="Acyl-CoA dehydrogenase NM domain-like"/>
    <property type="match status" value="1"/>
</dbReference>
<dbReference type="InterPro" id="IPR009100">
    <property type="entry name" value="AcylCoA_DH/oxidase_NM_dom_sf"/>
</dbReference>
<gene>
    <name evidence="6" type="ORF">GCM10010470_40940</name>
</gene>
<keyword evidence="3" id="KW-0560">Oxidoreductase</keyword>
<reference evidence="6 7" key="1">
    <citation type="journal article" date="2019" name="Int. J. Syst. Evol. Microbiol.">
        <title>The Global Catalogue of Microorganisms (GCM) 10K type strain sequencing project: providing services to taxonomists for standard genome sequencing and annotation.</title>
        <authorList>
            <consortium name="The Broad Institute Genomics Platform"/>
            <consortium name="The Broad Institute Genome Sequencing Center for Infectious Disease"/>
            <person name="Wu L."/>
            <person name="Ma J."/>
        </authorList>
    </citation>
    <scope>NUCLEOTIDE SEQUENCE [LARGE SCALE GENOMIC DNA]</scope>
    <source>
        <strain evidence="6 7">JCM 9383</strain>
    </source>
</reference>
<proteinExistence type="predicted"/>
<comment type="caution">
    <text evidence="6">The sequence shown here is derived from an EMBL/GenBank/DDBJ whole genome shotgun (WGS) entry which is preliminary data.</text>
</comment>
<dbReference type="EMBL" id="BAAAUX010000016">
    <property type="protein sequence ID" value="GAA2801708.1"/>
    <property type="molecule type" value="Genomic_DNA"/>
</dbReference>
<keyword evidence="1" id="KW-0285">Flavoprotein</keyword>
<evidence type="ECO:0000256" key="1">
    <source>
        <dbReference type="ARBA" id="ARBA00022630"/>
    </source>
</evidence>
<feature type="domain" description="HpaB/PvcC/4-BUDH C-terminal" evidence="4">
    <location>
        <begin position="277"/>
        <end position="476"/>
    </location>
</feature>
<dbReference type="Pfam" id="PF03241">
    <property type="entry name" value="HpaB"/>
    <property type="match status" value="1"/>
</dbReference>
<organism evidence="6 7">
    <name type="scientific">Saccharopolyspora taberi</name>
    <dbReference type="NCBI Taxonomy" id="60895"/>
    <lineage>
        <taxon>Bacteria</taxon>
        <taxon>Bacillati</taxon>
        <taxon>Actinomycetota</taxon>
        <taxon>Actinomycetes</taxon>
        <taxon>Pseudonocardiales</taxon>
        <taxon>Pseudonocardiaceae</taxon>
        <taxon>Saccharopolyspora</taxon>
    </lineage>
</organism>
<dbReference type="PANTHER" id="PTHR36117">
    <property type="entry name" value="4-HYDROXYPHENYLACETATE 3-MONOOXYGENASE-RELATED"/>
    <property type="match status" value="1"/>
</dbReference>
<dbReference type="InterPro" id="IPR046373">
    <property type="entry name" value="Acyl-CoA_Oxase/DH_mid-dom_sf"/>
</dbReference>
<keyword evidence="7" id="KW-1185">Reference proteome</keyword>